<feature type="transmembrane region" description="Helical" evidence="1">
    <location>
        <begin position="33"/>
        <end position="50"/>
    </location>
</feature>
<protein>
    <submittedName>
        <fullName evidence="2">Cation transport ATPase</fullName>
    </submittedName>
</protein>
<keyword evidence="1" id="KW-0472">Membrane</keyword>
<comment type="caution">
    <text evidence="2">The sequence shown here is derived from an EMBL/GenBank/DDBJ whole genome shotgun (WGS) entry which is preliminary data.</text>
</comment>
<name>A0A7W9LUQ8_9ACTN</name>
<feature type="transmembrane region" description="Helical" evidence="1">
    <location>
        <begin position="56"/>
        <end position="73"/>
    </location>
</feature>
<dbReference type="EMBL" id="JACHNE010000001">
    <property type="protein sequence ID" value="MBB5796617.1"/>
    <property type="molecule type" value="Genomic_DNA"/>
</dbReference>
<evidence type="ECO:0000313" key="3">
    <source>
        <dbReference type="Proteomes" id="UP000590647"/>
    </source>
</evidence>
<dbReference type="Proteomes" id="UP000590647">
    <property type="component" value="Unassembled WGS sequence"/>
</dbReference>
<keyword evidence="3" id="KW-1185">Reference proteome</keyword>
<feature type="transmembrane region" description="Helical" evidence="1">
    <location>
        <begin position="85"/>
        <end position="108"/>
    </location>
</feature>
<evidence type="ECO:0000313" key="2">
    <source>
        <dbReference type="EMBL" id="MBB5796617.1"/>
    </source>
</evidence>
<keyword evidence="1" id="KW-0812">Transmembrane</keyword>
<evidence type="ECO:0000256" key="1">
    <source>
        <dbReference type="SAM" id="Phobius"/>
    </source>
</evidence>
<accession>A0A7W9LUQ8</accession>
<keyword evidence="1" id="KW-1133">Transmembrane helix</keyword>
<dbReference type="AlphaFoldDB" id="A0A7W9LUQ8"/>
<dbReference type="RefSeq" id="WP_184986640.1">
    <property type="nucleotide sequence ID" value="NZ_JACHNE010000001.1"/>
</dbReference>
<proteinExistence type="predicted"/>
<organism evidence="2 3">
    <name type="scientific">Streptomyces caelestis</name>
    <dbReference type="NCBI Taxonomy" id="36816"/>
    <lineage>
        <taxon>Bacteria</taxon>
        <taxon>Bacillati</taxon>
        <taxon>Actinomycetota</taxon>
        <taxon>Actinomycetes</taxon>
        <taxon>Kitasatosporales</taxon>
        <taxon>Streptomycetaceae</taxon>
        <taxon>Streptomyces</taxon>
    </lineage>
</organism>
<reference evidence="2 3" key="1">
    <citation type="submission" date="2020-08" db="EMBL/GenBank/DDBJ databases">
        <title>Sequencing the genomes of 1000 actinobacteria strains.</title>
        <authorList>
            <person name="Klenk H.-P."/>
        </authorList>
    </citation>
    <scope>NUCLEOTIDE SEQUENCE [LARGE SCALE GENOMIC DNA]</scope>
    <source>
        <strain evidence="2 3">DSM 40084</strain>
    </source>
</reference>
<feature type="transmembrane region" description="Helical" evidence="1">
    <location>
        <begin position="120"/>
        <end position="140"/>
    </location>
</feature>
<sequence length="151" mass="16277">MTSDDAQAALDDIHRRQNQTRDAYARQGFSRPYVLITALMIFLVCASFDLPTPWNGAMILPLAALVAWQFVLHRRRSAVRRRPSAVEQLFALAVAGILVGAFAGLSAAAEALGTPVPHTLTGAVLALVSLPGAAWARTAFEALVRREGRRG</sequence>
<gene>
    <name evidence="2" type="ORF">HDA41_004581</name>
</gene>